<dbReference type="KEGG" id="rama:IDM48_07295"/>
<evidence type="ECO:0000313" key="6">
    <source>
        <dbReference type="EMBL" id="QNV39217.1"/>
    </source>
</evidence>
<proteinExistence type="predicted"/>
<dbReference type="PANTHER" id="PTHR43798:SF31">
    <property type="entry name" value="AB HYDROLASE SUPERFAMILY PROTEIN YCLE"/>
    <property type="match status" value="1"/>
</dbReference>
<protein>
    <submittedName>
        <fullName evidence="6">Alpha/beta fold hydrolase</fullName>
    </submittedName>
</protein>
<evidence type="ECO:0000256" key="3">
    <source>
        <dbReference type="PIRSR" id="PIRSR017388-2"/>
    </source>
</evidence>
<feature type="active site" description="Nucleophile" evidence="2">
    <location>
        <position position="94"/>
    </location>
</feature>
<dbReference type="EMBL" id="CP061538">
    <property type="protein sequence ID" value="QNV39217.1"/>
    <property type="molecule type" value="Genomic_DNA"/>
</dbReference>
<evidence type="ECO:0000256" key="1">
    <source>
        <dbReference type="ARBA" id="ARBA00022801"/>
    </source>
</evidence>
<dbReference type="InterPro" id="IPR000073">
    <property type="entry name" value="AB_hydrolase_1"/>
</dbReference>
<feature type="active site" description="Charge relay system" evidence="2">
    <location>
        <position position="193"/>
    </location>
</feature>
<dbReference type="Proteomes" id="UP000516421">
    <property type="component" value="Chromosome"/>
</dbReference>
<accession>A0A7H2BHS1</accession>
<dbReference type="InterPro" id="IPR029058">
    <property type="entry name" value="AB_hydrolase_fold"/>
</dbReference>
<evidence type="ECO:0000313" key="7">
    <source>
        <dbReference type="Proteomes" id="UP000516421"/>
    </source>
</evidence>
<dbReference type="PIRSF" id="PIRSF017388">
    <property type="entry name" value="Esterase_lipase"/>
    <property type="match status" value="1"/>
</dbReference>
<reference evidence="6 7" key="1">
    <citation type="submission" date="2020-09" db="EMBL/GenBank/DDBJ databases">
        <title>Investigation of environmental microbe.</title>
        <authorList>
            <person name="Ou Y."/>
            <person name="Kang Q."/>
        </authorList>
    </citation>
    <scope>NUCLEOTIDE SEQUENCE [LARGE SCALE GENOMIC DNA]</scope>
    <source>
        <strain evidence="6 7">KJZ-9</strain>
    </source>
</reference>
<feature type="binding site" evidence="3">
    <location>
        <position position="95"/>
    </location>
    <ligand>
        <name>substrate</name>
    </ligand>
</feature>
<dbReference type="RefSeq" id="WP_145174270.1">
    <property type="nucleotide sequence ID" value="NZ_BAAAHX010000002.1"/>
</dbReference>
<dbReference type="Gene3D" id="3.40.50.1820">
    <property type="entry name" value="alpha/beta hydrolase"/>
    <property type="match status" value="1"/>
</dbReference>
<dbReference type="Pfam" id="PF12697">
    <property type="entry name" value="Abhydrolase_6"/>
    <property type="match status" value="1"/>
</dbReference>
<organism evidence="6 7">
    <name type="scientific">Rothia amarae</name>
    <dbReference type="NCBI Taxonomy" id="169480"/>
    <lineage>
        <taxon>Bacteria</taxon>
        <taxon>Bacillati</taxon>
        <taxon>Actinomycetota</taxon>
        <taxon>Actinomycetes</taxon>
        <taxon>Micrococcales</taxon>
        <taxon>Micrococcaceae</taxon>
        <taxon>Rothia</taxon>
    </lineage>
</organism>
<dbReference type="GO" id="GO:0016020">
    <property type="term" value="C:membrane"/>
    <property type="evidence" value="ECO:0007669"/>
    <property type="project" value="TreeGrafter"/>
</dbReference>
<dbReference type="SUPFAM" id="SSF53474">
    <property type="entry name" value="alpha/beta-Hydrolases"/>
    <property type="match status" value="1"/>
</dbReference>
<feature type="binding site" evidence="3">
    <location>
        <position position="26"/>
    </location>
    <ligand>
        <name>substrate</name>
    </ligand>
</feature>
<dbReference type="PANTHER" id="PTHR43798">
    <property type="entry name" value="MONOACYLGLYCEROL LIPASE"/>
    <property type="match status" value="1"/>
</dbReference>
<name>A0A7H2BHS1_9MICC</name>
<feature type="active site" description="Charge relay system" evidence="2">
    <location>
        <position position="222"/>
    </location>
</feature>
<feature type="domain" description="AB hydrolase-1" evidence="5">
    <location>
        <begin position="20"/>
        <end position="228"/>
    </location>
</feature>
<dbReference type="AlphaFoldDB" id="A0A7H2BHS1"/>
<evidence type="ECO:0000256" key="4">
    <source>
        <dbReference type="PIRSR" id="PIRSR017388-3"/>
    </source>
</evidence>
<keyword evidence="7" id="KW-1185">Reference proteome</keyword>
<dbReference type="GO" id="GO:0052689">
    <property type="term" value="F:carboxylic ester hydrolase activity"/>
    <property type="evidence" value="ECO:0007669"/>
    <property type="project" value="InterPro"/>
</dbReference>
<sequence length="252" mass="28260">MSSEIIHDPLSHPGSRPIGILLIHGFTGSPWSMRPLAEFFAEQDYPVEMILLPGHGSHWKDMMPVTHHDWMAEVDAAYWKLRQRASHVVIFGLSMGGMLALRESVRREVLGTVLINPFVQDPTVLLRFARLFSRFVASTKGITSDIAKPGADEGGYPRVPLKAAAELHALGKETRPLVRSLKAPVLYFRSAEDHVVSDKSHHFFHKHAECPVKFIELERSYHVATLDYDAPVILKNSLEFVQSLEADLKGHA</sequence>
<feature type="site" description="Important for substrate specificity" evidence="4">
    <location>
        <position position="142"/>
    </location>
</feature>
<keyword evidence="1 6" id="KW-0378">Hydrolase</keyword>
<evidence type="ECO:0000256" key="2">
    <source>
        <dbReference type="PIRSR" id="PIRSR017388-1"/>
    </source>
</evidence>
<evidence type="ECO:0000259" key="5">
    <source>
        <dbReference type="Pfam" id="PF12697"/>
    </source>
</evidence>
<dbReference type="InterPro" id="IPR050266">
    <property type="entry name" value="AB_hydrolase_sf"/>
</dbReference>
<dbReference type="InterPro" id="IPR012354">
    <property type="entry name" value="Esterase_lipase"/>
</dbReference>
<gene>
    <name evidence="6" type="ORF">IDM48_07295</name>
</gene>